<protein>
    <recommendedName>
        <fullName evidence="1">N-acetyltransferase domain-containing protein</fullName>
    </recommendedName>
</protein>
<dbReference type="Proteomes" id="UP000011715">
    <property type="component" value="Unassembled WGS sequence"/>
</dbReference>
<dbReference type="VEuPathDB" id="FungiDB:MAPG_07128"/>
<dbReference type="PROSITE" id="PS51186">
    <property type="entry name" value="GNAT"/>
    <property type="match status" value="1"/>
</dbReference>
<dbReference type="InterPro" id="IPR000182">
    <property type="entry name" value="GNAT_dom"/>
</dbReference>
<dbReference type="EnsemblFungi" id="MAPG_07128T0">
    <property type="protein sequence ID" value="MAPG_07128T0"/>
    <property type="gene ID" value="MAPG_07128"/>
</dbReference>
<dbReference type="OMA" id="WPEIGYM"/>
<evidence type="ECO:0000259" key="1">
    <source>
        <dbReference type="PROSITE" id="PS51186"/>
    </source>
</evidence>
<reference evidence="2" key="3">
    <citation type="submission" date="2011-03" db="EMBL/GenBank/DDBJ databases">
        <title>Annotation of Magnaporthe poae ATCC 64411.</title>
        <authorList>
            <person name="Ma L.-J."/>
            <person name="Dead R."/>
            <person name="Young S.K."/>
            <person name="Zeng Q."/>
            <person name="Gargeya S."/>
            <person name="Fitzgerald M."/>
            <person name="Haas B."/>
            <person name="Abouelleil A."/>
            <person name="Alvarado L."/>
            <person name="Arachchi H.M."/>
            <person name="Berlin A."/>
            <person name="Brown A."/>
            <person name="Chapman S.B."/>
            <person name="Chen Z."/>
            <person name="Dunbar C."/>
            <person name="Freedman E."/>
            <person name="Gearin G."/>
            <person name="Gellesch M."/>
            <person name="Goldberg J."/>
            <person name="Griggs A."/>
            <person name="Gujja S."/>
            <person name="Heiman D."/>
            <person name="Howarth C."/>
            <person name="Larson L."/>
            <person name="Lui A."/>
            <person name="MacDonald P.J.P."/>
            <person name="Mehta T."/>
            <person name="Montmayeur A."/>
            <person name="Murphy C."/>
            <person name="Neiman D."/>
            <person name="Pearson M."/>
            <person name="Priest M."/>
            <person name="Roberts A."/>
            <person name="Saif S."/>
            <person name="Shea T."/>
            <person name="Shenoy N."/>
            <person name="Sisk P."/>
            <person name="Stolte C."/>
            <person name="Sykes S."/>
            <person name="Yandava C."/>
            <person name="Wortman J."/>
            <person name="Nusbaum C."/>
            <person name="Birren B."/>
        </authorList>
    </citation>
    <scope>NUCLEOTIDE SEQUENCE</scope>
    <source>
        <strain evidence="2">ATCC 64411</strain>
    </source>
</reference>
<organism evidence="3 4">
    <name type="scientific">Magnaporthiopsis poae (strain ATCC 64411 / 73-15)</name>
    <name type="common">Kentucky bluegrass fungus</name>
    <name type="synonym">Magnaporthe poae</name>
    <dbReference type="NCBI Taxonomy" id="644358"/>
    <lineage>
        <taxon>Eukaryota</taxon>
        <taxon>Fungi</taxon>
        <taxon>Dikarya</taxon>
        <taxon>Ascomycota</taxon>
        <taxon>Pezizomycotina</taxon>
        <taxon>Sordariomycetes</taxon>
        <taxon>Sordariomycetidae</taxon>
        <taxon>Magnaporthales</taxon>
        <taxon>Magnaporthaceae</taxon>
        <taxon>Magnaporthiopsis</taxon>
    </lineage>
</organism>
<dbReference type="eggNOG" id="ENOG502SQ7V">
    <property type="taxonomic scope" value="Eukaryota"/>
</dbReference>
<reference evidence="2" key="1">
    <citation type="submission" date="2010-05" db="EMBL/GenBank/DDBJ databases">
        <title>The Genome Sequence of Magnaporthe poae strain ATCC 64411.</title>
        <authorList>
            <consortium name="The Broad Institute Genome Sequencing Platform"/>
            <consortium name="Broad Institute Genome Sequencing Center for Infectious Disease"/>
            <person name="Ma L.-J."/>
            <person name="Dead R."/>
            <person name="Young S."/>
            <person name="Zeng Q."/>
            <person name="Koehrsen M."/>
            <person name="Alvarado L."/>
            <person name="Berlin A."/>
            <person name="Chapman S.B."/>
            <person name="Chen Z."/>
            <person name="Freedman E."/>
            <person name="Gellesch M."/>
            <person name="Goldberg J."/>
            <person name="Griggs A."/>
            <person name="Gujja S."/>
            <person name="Heilman E.R."/>
            <person name="Heiman D."/>
            <person name="Hepburn T."/>
            <person name="Howarth C."/>
            <person name="Jen D."/>
            <person name="Larson L."/>
            <person name="Mehta T."/>
            <person name="Neiman D."/>
            <person name="Pearson M."/>
            <person name="Roberts A."/>
            <person name="Saif S."/>
            <person name="Shea T."/>
            <person name="Shenoy N."/>
            <person name="Sisk P."/>
            <person name="Stolte C."/>
            <person name="Sykes S."/>
            <person name="Walk T."/>
            <person name="White J."/>
            <person name="Yandava C."/>
            <person name="Haas B."/>
            <person name="Nusbaum C."/>
            <person name="Birren B."/>
        </authorList>
    </citation>
    <scope>NUCLEOTIDE SEQUENCE</scope>
    <source>
        <strain evidence="2">ATCC 64411</strain>
    </source>
</reference>
<gene>
    <name evidence="2" type="ORF">MAPG_07128</name>
</gene>
<dbReference type="AlphaFoldDB" id="A0A0C4E3V3"/>
<dbReference type="InterPro" id="IPR016181">
    <property type="entry name" value="Acyl_CoA_acyltransferase"/>
</dbReference>
<dbReference type="OrthoDB" id="4072826at2759"/>
<dbReference type="Gene3D" id="3.40.630.30">
    <property type="match status" value="1"/>
</dbReference>
<sequence length="242" mass="27491">MTTDHQDTRAPDEDDFVLVNTTLPSLPLPPNSERPDVVTERLVLRALREDDLHAHHKLRTQPEVMVWTSTGRPDKDLTETKSRLDPLLPPKDAETFCFAICWRETGEYIGIGGSHRLKGVLGWPELGYMIRKEFWGRGLATELVKAFLDAYVKLPRSPVQLRVDRRSIVAAATGQKQERQQEPVEAREILTALVENSNERSHNVLKKCGLERFTDFGEPDLRDPSKNITLVGYRFVVTQPGV</sequence>
<evidence type="ECO:0000313" key="2">
    <source>
        <dbReference type="EMBL" id="KLU88141.1"/>
    </source>
</evidence>
<dbReference type="SUPFAM" id="SSF55729">
    <property type="entry name" value="Acyl-CoA N-acyltransferases (Nat)"/>
    <property type="match status" value="1"/>
</dbReference>
<dbReference type="Pfam" id="PF13302">
    <property type="entry name" value="Acetyltransf_3"/>
    <property type="match status" value="1"/>
</dbReference>
<dbReference type="EMBL" id="ADBL01001724">
    <property type="status" value="NOT_ANNOTATED_CDS"/>
    <property type="molecule type" value="Genomic_DNA"/>
</dbReference>
<reference evidence="3" key="4">
    <citation type="journal article" date="2015" name="G3 (Bethesda)">
        <title>Genome sequences of three phytopathogenic species of the Magnaporthaceae family of fungi.</title>
        <authorList>
            <person name="Okagaki L.H."/>
            <person name="Nunes C.C."/>
            <person name="Sailsbery J."/>
            <person name="Clay B."/>
            <person name="Brown D."/>
            <person name="John T."/>
            <person name="Oh Y."/>
            <person name="Young N."/>
            <person name="Fitzgerald M."/>
            <person name="Haas B.J."/>
            <person name="Zeng Q."/>
            <person name="Young S."/>
            <person name="Adiconis X."/>
            <person name="Fan L."/>
            <person name="Levin J.Z."/>
            <person name="Mitchell T.K."/>
            <person name="Okubara P.A."/>
            <person name="Farman M.L."/>
            <person name="Kohn L.M."/>
            <person name="Birren B."/>
            <person name="Ma L.-J."/>
            <person name="Dean R.A."/>
        </authorList>
    </citation>
    <scope>NUCLEOTIDE SEQUENCE</scope>
    <source>
        <strain evidence="3">ATCC 64411 / 73-15</strain>
    </source>
</reference>
<accession>A0A0C4E3V3</accession>
<name>A0A0C4E3V3_MAGP6</name>
<dbReference type="InterPro" id="IPR051531">
    <property type="entry name" value="N-acetyltransferase"/>
</dbReference>
<proteinExistence type="predicted"/>
<reference evidence="3" key="5">
    <citation type="submission" date="2015-06" db="UniProtKB">
        <authorList>
            <consortium name="EnsemblFungi"/>
        </authorList>
    </citation>
    <scope>IDENTIFICATION</scope>
    <source>
        <strain evidence="3">ATCC 64411</strain>
    </source>
</reference>
<feature type="domain" description="N-acetyltransferase" evidence="1">
    <location>
        <begin position="42"/>
        <end position="229"/>
    </location>
</feature>
<dbReference type="PANTHER" id="PTHR43792">
    <property type="entry name" value="GNAT FAMILY, PUTATIVE (AFU_ORTHOLOGUE AFUA_3G00765)-RELATED-RELATED"/>
    <property type="match status" value="1"/>
</dbReference>
<dbReference type="PANTHER" id="PTHR43792:SF1">
    <property type="entry name" value="N-ACETYLTRANSFERASE DOMAIN-CONTAINING PROTEIN"/>
    <property type="match status" value="1"/>
</dbReference>
<evidence type="ECO:0000313" key="4">
    <source>
        <dbReference type="Proteomes" id="UP000011715"/>
    </source>
</evidence>
<evidence type="ECO:0000313" key="3">
    <source>
        <dbReference type="EnsemblFungi" id="MAPG_07128T0"/>
    </source>
</evidence>
<dbReference type="EMBL" id="GL876971">
    <property type="protein sequence ID" value="KLU88141.1"/>
    <property type="molecule type" value="Genomic_DNA"/>
</dbReference>
<keyword evidence="4" id="KW-1185">Reference proteome</keyword>
<dbReference type="GO" id="GO:0016747">
    <property type="term" value="F:acyltransferase activity, transferring groups other than amino-acyl groups"/>
    <property type="evidence" value="ECO:0007669"/>
    <property type="project" value="InterPro"/>
</dbReference>
<reference evidence="4" key="2">
    <citation type="submission" date="2010-05" db="EMBL/GenBank/DDBJ databases">
        <title>The genome sequence of Magnaporthe poae strain ATCC 64411.</title>
        <authorList>
            <person name="Ma L.-J."/>
            <person name="Dead R."/>
            <person name="Young S."/>
            <person name="Zeng Q."/>
            <person name="Koehrsen M."/>
            <person name="Alvarado L."/>
            <person name="Berlin A."/>
            <person name="Chapman S.B."/>
            <person name="Chen Z."/>
            <person name="Freedman E."/>
            <person name="Gellesch M."/>
            <person name="Goldberg J."/>
            <person name="Griggs A."/>
            <person name="Gujja S."/>
            <person name="Heilman E.R."/>
            <person name="Heiman D."/>
            <person name="Hepburn T."/>
            <person name="Howarth C."/>
            <person name="Jen D."/>
            <person name="Larson L."/>
            <person name="Mehta T."/>
            <person name="Neiman D."/>
            <person name="Pearson M."/>
            <person name="Roberts A."/>
            <person name="Saif S."/>
            <person name="Shea T."/>
            <person name="Shenoy N."/>
            <person name="Sisk P."/>
            <person name="Stolte C."/>
            <person name="Sykes S."/>
            <person name="Walk T."/>
            <person name="White J."/>
            <person name="Yandava C."/>
            <person name="Haas B."/>
            <person name="Nusbaum C."/>
            <person name="Birren B."/>
        </authorList>
    </citation>
    <scope>NUCLEOTIDE SEQUENCE [LARGE SCALE GENOMIC DNA]</scope>
    <source>
        <strain evidence="4">ATCC 64411 / 73-15</strain>
    </source>
</reference>